<dbReference type="Gene3D" id="1.25.40.10">
    <property type="entry name" value="Tetratricopeptide repeat domain"/>
    <property type="match status" value="1"/>
</dbReference>
<dbReference type="EMBL" id="VLLA01000016">
    <property type="protein sequence ID" value="TWI65014.1"/>
    <property type="molecule type" value="Genomic_DNA"/>
</dbReference>
<evidence type="ECO:0000313" key="6">
    <source>
        <dbReference type="Proteomes" id="UP000316291"/>
    </source>
</evidence>
<dbReference type="PANTHER" id="PTHR44942:SF4">
    <property type="entry name" value="METHYLTRANSFERASE TYPE 11 DOMAIN-CONTAINING PROTEIN"/>
    <property type="match status" value="1"/>
</dbReference>
<evidence type="ECO:0000256" key="2">
    <source>
        <dbReference type="ARBA" id="ARBA00022679"/>
    </source>
</evidence>
<dbReference type="GO" id="GO:0008168">
    <property type="term" value="F:methyltransferase activity"/>
    <property type="evidence" value="ECO:0007669"/>
    <property type="project" value="UniProtKB-KW"/>
</dbReference>
<dbReference type="InterPro" id="IPR029063">
    <property type="entry name" value="SAM-dependent_MTases_sf"/>
</dbReference>
<dbReference type="InterPro" id="IPR051052">
    <property type="entry name" value="Diverse_substrate_MTase"/>
</dbReference>
<dbReference type="Pfam" id="PF13649">
    <property type="entry name" value="Methyltransf_25"/>
    <property type="match status" value="1"/>
</dbReference>
<dbReference type="SUPFAM" id="SSF48452">
    <property type="entry name" value="TPR-like"/>
    <property type="match status" value="1"/>
</dbReference>
<dbReference type="GO" id="GO:0032259">
    <property type="term" value="P:methylation"/>
    <property type="evidence" value="ECO:0007669"/>
    <property type="project" value="UniProtKB-KW"/>
</dbReference>
<dbReference type="AlphaFoldDB" id="A0A562R8V4"/>
<dbReference type="SUPFAM" id="SSF53335">
    <property type="entry name" value="S-adenosyl-L-methionine-dependent methyltransferases"/>
    <property type="match status" value="1"/>
</dbReference>
<feature type="repeat" description="TPR" evidence="3">
    <location>
        <begin position="55"/>
        <end position="88"/>
    </location>
</feature>
<keyword evidence="6" id="KW-1185">Reference proteome</keyword>
<protein>
    <submittedName>
        <fullName evidence="5">Putative TPR repeat methyltransferase</fullName>
    </submittedName>
</protein>
<dbReference type="InterPro" id="IPR041698">
    <property type="entry name" value="Methyltransf_25"/>
</dbReference>
<proteinExistence type="predicted"/>
<evidence type="ECO:0000256" key="3">
    <source>
        <dbReference type="PROSITE-ProRule" id="PRU00339"/>
    </source>
</evidence>
<keyword evidence="3" id="KW-0802">TPR repeat</keyword>
<feature type="domain" description="Methyltransferase" evidence="4">
    <location>
        <begin position="161"/>
        <end position="249"/>
    </location>
</feature>
<dbReference type="InterPro" id="IPR019734">
    <property type="entry name" value="TPR_rpt"/>
</dbReference>
<dbReference type="InterPro" id="IPR011990">
    <property type="entry name" value="TPR-like_helical_dom_sf"/>
</dbReference>
<sequence length="315" mass="34029">MTSVGSSMPLRLFLTSGDLMADRRFEFARDLQLKGDLPAAADLIEQAIELAPNFTSAWFTLGEIRQQLGERDKAIEAFRKARDSDPEDQHGAGLHLMRLGDAQVAEMPKAYVQALFDQYAPRFEHALINDLGYRAPALIFKAVLAARVTAKKPAFFKRTIDLGCGTGLAAAAFAQQVDHFIGIDLSPGMIKEARATNLYAELEVADMIEGLRTKSDGCANLVVAADAFVYLSDLAPVLTEATRVLVSGGVLAFTLETHDGTGIVLGEALRYAHSAEYVRGAIAKAGLKLLTLEPASPRNENNEPVRGLVVVAEKT</sequence>
<accession>A0A562R8V4</accession>
<dbReference type="CDD" id="cd02440">
    <property type="entry name" value="AdoMet_MTases"/>
    <property type="match status" value="1"/>
</dbReference>
<organism evidence="5 6">
    <name type="scientific">Bradyrhizobium huanghuaihaiense</name>
    <dbReference type="NCBI Taxonomy" id="990078"/>
    <lineage>
        <taxon>Bacteria</taxon>
        <taxon>Pseudomonadati</taxon>
        <taxon>Pseudomonadota</taxon>
        <taxon>Alphaproteobacteria</taxon>
        <taxon>Hyphomicrobiales</taxon>
        <taxon>Nitrobacteraceae</taxon>
        <taxon>Bradyrhizobium</taxon>
    </lineage>
</organism>
<comment type="caution">
    <text evidence="5">The sequence shown here is derived from an EMBL/GenBank/DDBJ whole genome shotgun (WGS) entry which is preliminary data.</text>
</comment>
<keyword evidence="1 5" id="KW-0489">Methyltransferase</keyword>
<dbReference type="Gene3D" id="3.40.50.150">
    <property type="entry name" value="Vaccinia Virus protein VP39"/>
    <property type="match status" value="1"/>
</dbReference>
<dbReference type="PROSITE" id="PS50005">
    <property type="entry name" value="TPR"/>
    <property type="match status" value="1"/>
</dbReference>
<evidence type="ECO:0000313" key="5">
    <source>
        <dbReference type="EMBL" id="TWI65014.1"/>
    </source>
</evidence>
<name>A0A562R8V4_9BRAD</name>
<reference evidence="5 6" key="1">
    <citation type="journal article" date="2015" name="Stand. Genomic Sci.">
        <title>Genomic Encyclopedia of Bacterial and Archaeal Type Strains, Phase III: the genomes of soil and plant-associated and newly described type strains.</title>
        <authorList>
            <person name="Whitman W.B."/>
            <person name="Woyke T."/>
            <person name="Klenk H.P."/>
            <person name="Zhou Y."/>
            <person name="Lilburn T.G."/>
            <person name="Beck B.J."/>
            <person name="De Vos P."/>
            <person name="Vandamme P."/>
            <person name="Eisen J.A."/>
            <person name="Garrity G."/>
            <person name="Hugenholtz P."/>
            <person name="Kyrpides N.C."/>
        </authorList>
    </citation>
    <scope>NUCLEOTIDE SEQUENCE [LARGE SCALE GENOMIC DNA]</scope>
    <source>
        <strain evidence="5 6">CGMCC 1.10948</strain>
    </source>
</reference>
<dbReference type="Pfam" id="PF14559">
    <property type="entry name" value="TPR_19"/>
    <property type="match status" value="1"/>
</dbReference>
<evidence type="ECO:0000256" key="1">
    <source>
        <dbReference type="ARBA" id="ARBA00022603"/>
    </source>
</evidence>
<gene>
    <name evidence="5" type="ORF">IQ16_05644</name>
</gene>
<dbReference type="SMART" id="SM00028">
    <property type="entry name" value="TPR"/>
    <property type="match status" value="2"/>
</dbReference>
<dbReference type="PROSITE" id="PS50293">
    <property type="entry name" value="TPR_REGION"/>
    <property type="match status" value="1"/>
</dbReference>
<keyword evidence="2 5" id="KW-0808">Transferase</keyword>
<dbReference type="PANTHER" id="PTHR44942">
    <property type="entry name" value="METHYLTRANSF_11 DOMAIN-CONTAINING PROTEIN"/>
    <property type="match status" value="1"/>
</dbReference>
<evidence type="ECO:0000259" key="4">
    <source>
        <dbReference type="Pfam" id="PF13649"/>
    </source>
</evidence>
<dbReference type="Proteomes" id="UP000316291">
    <property type="component" value="Unassembled WGS sequence"/>
</dbReference>